<accession>C0VY78</accession>
<sequence length="87" mass="9973">MSVHSDMVNHVYEIEQATEIFDSLDVLYQSATTNRTIRPCQLAAIVQVREMASNLIEILAPQCPFSQNRTVNNCCEQIAREFNRENL</sequence>
<gene>
    <name evidence="1" type="ORF">HMPREF0044_0118</name>
</gene>
<dbReference type="STRING" id="525245.HMPREF0044_0118"/>
<dbReference type="AlphaFoldDB" id="C0VY78"/>
<dbReference type="HOGENOM" id="CLU_2476360_0_0_11"/>
<evidence type="ECO:0000313" key="1">
    <source>
        <dbReference type="EMBL" id="EEH64381.1"/>
    </source>
</evidence>
<evidence type="ECO:0000313" key="2">
    <source>
        <dbReference type="Proteomes" id="UP000010301"/>
    </source>
</evidence>
<proteinExistence type="predicted"/>
<protein>
    <submittedName>
        <fullName evidence="1">Uncharacterized protein</fullName>
    </submittedName>
</protein>
<dbReference type="Proteomes" id="UP000010301">
    <property type="component" value="Unassembled WGS sequence"/>
</dbReference>
<reference evidence="1 2" key="1">
    <citation type="submission" date="2009-01" db="EMBL/GenBank/DDBJ databases">
        <authorList>
            <person name="Qin X."/>
            <person name="Bachman B."/>
            <person name="Battles P."/>
            <person name="Bell A."/>
            <person name="Bess C."/>
            <person name="Bickham C."/>
            <person name="Chaboub L."/>
            <person name="Chen D."/>
            <person name="Coyle M."/>
            <person name="Deiros D.R."/>
            <person name="Dinh H."/>
            <person name="Forbes L."/>
            <person name="Fowler G."/>
            <person name="Francisco L."/>
            <person name="Fu Q."/>
            <person name="Gubbala S."/>
            <person name="Hale W."/>
            <person name="Han Y."/>
            <person name="Hemphill L."/>
            <person name="Highlander S.K."/>
            <person name="Hirani K."/>
            <person name="Hogues M."/>
            <person name="Jackson L."/>
            <person name="Jakkamsetti A."/>
            <person name="Javaid M."/>
            <person name="Jiang H."/>
            <person name="Korchina V."/>
            <person name="Kovar C."/>
            <person name="Lara F."/>
            <person name="Lee S."/>
            <person name="Mata R."/>
            <person name="Mathew T."/>
            <person name="Moen C."/>
            <person name="Morales K."/>
            <person name="Munidasa M."/>
            <person name="Nazareth L."/>
            <person name="Ngo R."/>
            <person name="Nguyen L."/>
            <person name="Okwuonu G."/>
            <person name="Ongeri F."/>
            <person name="Patil S."/>
            <person name="Petrosino J."/>
            <person name="Pham C."/>
            <person name="Pham P."/>
            <person name="Pu L.-L."/>
            <person name="Puazo M."/>
            <person name="Raj R."/>
            <person name="Reid J."/>
            <person name="Rouhana J."/>
            <person name="Saada N."/>
            <person name="Shang Y."/>
            <person name="Simmons D."/>
            <person name="Thornton R."/>
            <person name="Warren J."/>
            <person name="Weissenberger G."/>
            <person name="Zhang J."/>
            <person name="Zhang L."/>
            <person name="Zhou C."/>
            <person name="Zhu D."/>
            <person name="Muzny D."/>
            <person name="Worley K."/>
            <person name="Gibbs R."/>
        </authorList>
    </citation>
    <scope>NUCLEOTIDE SEQUENCE [LARGE SCALE GENOMIC DNA]</scope>
    <source>
        <strain evidence="1 2">DSM 15436</strain>
    </source>
</reference>
<dbReference type="EMBL" id="ACFG01000004">
    <property type="protein sequence ID" value="EEH64381.1"/>
    <property type="molecule type" value="Genomic_DNA"/>
</dbReference>
<name>C0VY78_9ACTO</name>
<dbReference type="RefSeq" id="WP_006547115.1">
    <property type="nucleotide sequence ID" value="NZ_DS999545.1"/>
</dbReference>
<keyword evidence="2" id="KW-1185">Reference proteome</keyword>
<comment type="caution">
    <text evidence="1">The sequence shown here is derived from an EMBL/GenBank/DDBJ whole genome shotgun (WGS) entry which is preliminary data.</text>
</comment>
<organism evidence="1 2">
    <name type="scientific">Gleimia coleocanis DSM 15436</name>
    <dbReference type="NCBI Taxonomy" id="525245"/>
    <lineage>
        <taxon>Bacteria</taxon>
        <taxon>Bacillati</taxon>
        <taxon>Actinomycetota</taxon>
        <taxon>Actinomycetes</taxon>
        <taxon>Actinomycetales</taxon>
        <taxon>Actinomycetaceae</taxon>
        <taxon>Gleimia</taxon>
    </lineage>
</organism>